<organism evidence="1">
    <name type="scientific">Lygus hesperus</name>
    <name type="common">Western plant bug</name>
    <dbReference type="NCBI Taxonomy" id="30085"/>
    <lineage>
        <taxon>Eukaryota</taxon>
        <taxon>Metazoa</taxon>
        <taxon>Ecdysozoa</taxon>
        <taxon>Arthropoda</taxon>
        <taxon>Hexapoda</taxon>
        <taxon>Insecta</taxon>
        <taxon>Pterygota</taxon>
        <taxon>Neoptera</taxon>
        <taxon>Paraneoptera</taxon>
        <taxon>Hemiptera</taxon>
        <taxon>Heteroptera</taxon>
        <taxon>Panheteroptera</taxon>
        <taxon>Cimicomorpha</taxon>
        <taxon>Miridae</taxon>
        <taxon>Mirini</taxon>
        <taxon>Lygus</taxon>
    </lineage>
</organism>
<proteinExistence type="predicted"/>
<name>A0A0K8T4X8_LYGHE</name>
<sequence>MYLEKDIDGLRAGNRNEKLLGYPVCILCVESDFFSLCVPMAYGSARRALVIFFSASVNDQPYITVKPTNNKPTPQLSMQFNIENVRGTTQKGHFWEISFEVYTFFQCIVPPTVFKILLI</sequence>
<evidence type="ECO:0000313" key="1">
    <source>
        <dbReference type="EMBL" id="JAG60572.1"/>
    </source>
</evidence>
<protein>
    <submittedName>
        <fullName evidence="1">Uncharacterized protein</fullName>
    </submittedName>
</protein>
<reference evidence="1" key="1">
    <citation type="submission" date="2014-09" db="EMBL/GenBank/DDBJ databases">
        <authorList>
            <person name="Magalhaes I.L.F."/>
            <person name="Oliveira U."/>
            <person name="Santos F.R."/>
            <person name="Vidigal T.H.D.A."/>
            <person name="Brescovit A.D."/>
            <person name="Santos A.J."/>
        </authorList>
    </citation>
    <scope>NUCLEOTIDE SEQUENCE</scope>
</reference>
<dbReference type="AlphaFoldDB" id="A0A0K8T4X8"/>
<dbReference type="EMBL" id="GBRD01007677">
    <property type="protein sequence ID" value="JAG58144.1"/>
    <property type="molecule type" value="Transcribed_RNA"/>
</dbReference>
<dbReference type="EMBL" id="GBRD01005249">
    <property type="protein sequence ID" value="JAG60572.1"/>
    <property type="molecule type" value="Transcribed_RNA"/>
</dbReference>
<accession>A0A0K8T4X8</accession>